<reference evidence="1" key="1">
    <citation type="submission" date="2024-09" db="EMBL/GenBank/DDBJ databases">
        <title>Black Yeasts Isolated from many extreme environments.</title>
        <authorList>
            <person name="Coleine C."/>
            <person name="Stajich J.E."/>
            <person name="Selbmann L."/>
        </authorList>
    </citation>
    <scope>NUCLEOTIDE SEQUENCE</scope>
    <source>
        <strain evidence="1">CCFEE 5737</strain>
    </source>
</reference>
<protein>
    <submittedName>
        <fullName evidence="1">Uncharacterized protein</fullName>
    </submittedName>
</protein>
<dbReference type="EMBL" id="JAWDJW010007470">
    <property type="protein sequence ID" value="KAK3062101.1"/>
    <property type="molecule type" value="Genomic_DNA"/>
</dbReference>
<keyword evidence="2" id="KW-1185">Reference proteome</keyword>
<evidence type="ECO:0000313" key="2">
    <source>
        <dbReference type="Proteomes" id="UP001186974"/>
    </source>
</evidence>
<organism evidence="1 2">
    <name type="scientific">Coniosporium uncinatum</name>
    <dbReference type="NCBI Taxonomy" id="93489"/>
    <lineage>
        <taxon>Eukaryota</taxon>
        <taxon>Fungi</taxon>
        <taxon>Dikarya</taxon>
        <taxon>Ascomycota</taxon>
        <taxon>Pezizomycotina</taxon>
        <taxon>Dothideomycetes</taxon>
        <taxon>Dothideomycetes incertae sedis</taxon>
        <taxon>Coniosporium</taxon>
    </lineage>
</organism>
<sequence length="316" mass="35073">MAPSSAQVLTTPELLEMILLFLPLGDTLVVQRVCKYWHALLASSSAFHKELVVNTSTRALKLRMCESCCDSTIHGCLPNMQLTRELDISIGTPHCTFPAANGPPSLQRANVSHPSGHNLRTSKDLQHLLDSPIGMAISTSPAVPLTSFGPTAPFHHSQRGRQRCHHRRQRCDDVSPSCSFCVMVGFPCVSVPPYEGVVVSLPVTAGIIAIALEAKTLREESRPPRWWDRPIMFPPSKSVSAWMPVKRLGSIGLPHGSVVYGSHVALTAGPEWKVEGLRVDVKSRRRGEVTVGDIMMRVWKETYRRKDWKRYAAKQR</sequence>
<gene>
    <name evidence="1" type="ORF">LTS18_004823</name>
</gene>
<name>A0ACC3D5M9_9PEZI</name>
<comment type="caution">
    <text evidence="1">The sequence shown here is derived from an EMBL/GenBank/DDBJ whole genome shotgun (WGS) entry which is preliminary data.</text>
</comment>
<accession>A0ACC3D5M9</accession>
<dbReference type="Proteomes" id="UP001186974">
    <property type="component" value="Unassembled WGS sequence"/>
</dbReference>
<proteinExistence type="predicted"/>
<evidence type="ECO:0000313" key="1">
    <source>
        <dbReference type="EMBL" id="KAK3062101.1"/>
    </source>
</evidence>